<feature type="compositionally biased region" description="Polar residues" evidence="1">
    <location>
        <begin position="29"/>
        <end position="38"/>
    </location>
</feature>
<accession>A0A2N0T168</accession>
<sequence length="186" mass="21069">MSEPHRDTGTQMRRLHPSPTGPHPYPWTQPIQHQGTSIVSQAGARTRPILHMPRRPRARRLRQTQGALRKTKHNRGSLSIRANRTHRHATQSERPEVRTRIVQTMPRRENRQNKTSRLQYQTVKTISSRTSPQKRPATPRGVGYRPPLPEPPVSCLSGAQGSNIAGGPPRGRSRRSVARAQGHDER</sequence>
<evidence type="ECO:0000313" key="2">
    <source>
        <dbReference type="EMBL" id="PKC89021.1"/>
    </source>
</evidence>
<feature type="region of interest" description="Disordered" evidence="1">
    <location>
        <begin position="53"/>
        <end position="75"/>
    </location>
</feature>
<evidence type="ECO:0000313" key="3">
    <source>
        <dbReference type="Proteomes" id="UP000232654"/>
    </source>
</evidence>
<feature type="region of interest" description="Disordered" evidence="1">
    <location>
        <begin position="1"/>
        <end position="38"/>
    </location>
</feature>
<comment type="caution">
    <text evidence="2">The sequence shown here is derived from an EMBL/GenBank/DDBJ whole genome shotgun (WGS) entry which is preliminary data.</text>
</comment>
<dbReference type="EMBL" id="PJDT01000016">
    <property type="protein sequence ID" value="PKC89021.1"/>
    <property type="molecule type" value="Genomic_DNA"/>
</dbReference>
<reference evidence="2 3" key="1">
    <citation type="submission" date="2017-12" db="EMBL/GenBank/DDBJ databases">
        <title>Bifidobacterium longum APC/DPC strains.</title>
        <authorList>
            <person name="Arboleya S."/>
        </authorList>
    </citation>
    <scope>NUCLEOTIDE SEQUENCE [LARGE SCALE GENOMIC DNA]</scope>
    <source>
        <strain evidence="2 3">APC1503</strain>
    </source>
</reference>
<evidence type="ECO:0000256" key="1">
    <source>
        <dbReference type="SAM" id="MobiDB-lite"/>
    </source>
</evidence>
<feature type="compositionally biased region" description="Basic residues" evidence="1">
    <location>
        <begin position="53"/>
        <end position="62"/>
    </location>
</feature>
<dbReference type="AlphaFoldDB" id="A0A2N0T168"/>
<dbReference type="Proteomes" id="UP000232654">
    <property type="component" value="Unassembled WGS sequence"/>
</dbReference>
<feature type="compositionally biased region" description="Polar residues" evidence="1">
    <location>
        <begin position="113"/>
        <end position="133"/>
    </location>
</feature>
<feature type="region of interest" description="Disordered" evidence="1">
    <location>
        <begin position="104"/>
        <end position="186"/>
    </location>
</feature>
<gene>
    <name evidence="2" type="ORF">APC1503_1099</name>
</gene>
<proteinExistence type="predicted"/>
<organism evidence="2 3">
    <name type="scientific">Bifidobacterium longum</name>
    <dbReference type="NCBI Taxonomy" id="216816"/>
    <lineage>
        <taxon>Bacteria</taxon>
        <taxon>Bacillati</taxon>
        <taxon>Actinomycetota</taxon>
        <taxon>Actinomycetes</taxon>
        <taxon>Bifidobacteriales</taxon>
        <taxon>Bifidobacteriaceae</taxon>
        <taxon>Bifidobacterium</taxon>
    </lineage>
</organism>
<name>A0A2N0T168_BIFLN</name>
<protein>
    <submittedName>
        <fullName evidence="2">Uncharacterized protein</fullName>
    </submittedName>
</protein>